<dbReference type="GO" id="GO:0003677">
    <property type="term" value="F:DNA binding"/>
    <property type="evidence" value="ECO:0007669"/>
    <property type="project" value="UniProtKB-UniRule"/>
</dbReference>
<comment type="similarity">
    <text evidence="2 6">Belongs to the transposase mutator family.</text>
</comment>
<accession>A0A1F4Q2I8</accession>
<keyword evidence="6" id="KW-0814">Transposable element</keyword>
<dbReference type="GO" id="GO:0004803">
    <property type="term" value="F:transposase activity"/>
    <property type="evidence" value="ECO:0007669"/>
    <property type="project" value="UniProtKB-UniRule"/>
</dbReference>
<dbReference type="GO" id="GO:0006313">
    <property type="term" value="P:DNA transposition"/>
    <property type="evidence" value="ECO:0007669"/>
    <property type="project" value="UniProtKB-UniRule"/>
</dbReference>
<evidence type="ECO:0000313" key="8">
    <source>
        <dbReference type="Proteomes" id="UP000178724"/>
    </source>
</evidence>
<evidence type="ECO:0000256" key="2">
    <source>
        <dbReference type="ARBA" id="ARBA00010961"/>
    </source>
</evidence>
<protein>
    <recommendedName>
        <fullName evidence="6">Mutator family transposase</fullName>
    </recommendedName>
</protein>
<evidence type="ECO:0000256" key="3">
    <source>
        <dbReference type="ARBA" id="ARBA00022578"/>
    </source>
</evidence>
<keyword evidence="3 6" id="KW-0815">Transposition</keyword>
<name>A0A1F4Q2I8_UNCSA</name>
<dbReference type="AlphaFoldDB" id="A0A1F4Q2I8"/>
<evidence type="ECO:0000256" key="4">
    <source>
        <dbReference type="ARBA" id="ARBA00023125"/>
    </source>
</evidence>
<evidence type="ECO:0000313" key="7">
    <source>
        <dbReference type="EMBL" id="OGB90079.1"/>
    </source>
</evidence>
<evidence type="ECO:0000256" key="6">
    <source>
        <dbReference type="RuleBase" id="RU365089"/>
    </source>
</evidence>
<keyword evidence="5 6" id="KW-0233">DNA recombination</keyword>
<dbReference type="InterPro" id="IPR001207">
    <property type="entry name" value="Transposase_mutator"/>
</dbReference>
<evidence type="ECO:0000256" key="1">
    <source>
        <dbReference type="ARBA" id="ARBA00002190"/>
    </source>
</evidence>
<reference evidence="7 8" key="1">
    <citation type="journal article" date="2016" name="Nat. Commun.">
        <title>Thousands of microbial genomes shed light on interconnected biogeochemical processes in an aquifer system.</title>
        <authorList>
            <person name="Anantharaman K."/>
            <person name="Brown C.T."/>
            <person name="Hug L.A."/>
            <person name="Sharon I."/>
            <person name="Castelle C.J."/>
            <person name="Probst A.J."/>
            <person name="Thomas B.C."/>
            <person name="Singh A."/>
            <person name="Wilkins M.J."/>
            <person name="Karaoz U."/>
            <person name="Brodie E.L."/>
            <person name="Williams K.H."/>
            <person name="Hubbard S.S."/>
            <person name="Banfield J.F."/>
        </authorList>
    </citation>
    <scope>NUCLEOTIDE SEQUENCE [LARGE SCALE GENOMIC DNA]</scope>
</reference>
<proteinExistence type="inferred from homology"/>
<dbReference type="PANTHER" id="PTHR33217:SF8">
    <property type="entry name" value="MUTATOR FAMILY TRANSPOSASE"/>
    <property type="match status" value="1"/>
</dbReference>
<dbReference type="PANTHER" id="PTHR33217">
    <property type="entry name" value="TRANSPOSASE FOR INSERTION SEQUENCE ELEMENT IS1081"/>
    <property type="match status" value="1"/>
</dbReference>
<organism evidence="7 8">
    <name type="scientific">candidate division WOR-1 bacterium RIFCSPHIGHO2_01_FULL_53_15</name>
    <dbReference type="NCBI Taxonomy" id="1802564"/>
    <lineage>
        <taxon>Bacteria</taxon>
        <taxon>Bacillati</taxon>
        <taxon>Saganbacteria</taxon>
    </lineage>
</organism>
<sequence length="147" mass="17600">MVIRNSLKYIASKYQKEFMADLKPVYRAPTEEKARLELKNLGQKWGNRYPLVIKSWEKNWPNLSTYFKYPESVRRIIYTTNAVESLHRQFRKVTKNRSLFPNDEALLKILFLATRDITKKWTMPVRDWGFTISQFAVMFEGRVMLDI</sequence>
<gene>
    <name evidence="7" type="ORF">A2625_01950</name>
</gene>
<evidence type="ECO:0000256" key="5">
    <source>
        <dbReference type="ARBA" id="ARBA00023172"/>
    </source>
</evidence>
<dbReference type="Proteomes" id="UP000178724">
    <property type="component" value="Unassembled WGS sequence"/>
</dbReference>
<comment type="caution">
    <text evidence="7">The sequence shown here is derived from an EMBL/GenBank/DDBJ whole genome shotgun (WGS) entry which is preliminary data.</text>
</comment>
<dbReference type="Pfam" id="PF00872">
    <property type="entry name" value="Transposase_mut"/>
    <property type="match status" value="1"/>
</dbReference>
<dbReference type="EMBL" id="METM01000016">
    <property type="protein sequence ID" value="OGB90079.1"/>
    <property type="molecule type" value="Genomic_DNA"/>
</dbReference>
<keyword evidence="4 6" id="KW-0238">DNA-binding</keyword>
<comment type="function">
    <text evidence="1 6">Required for the transposition of the insertion element.</text>
</comment>